<evidence type="ECO:0000256" key="6">
    <source>
        <dbReference type="ARBA" id="ARBA00022975"/>
    </source>
</evidence>
<evidence type="ECO:0000313" key="12">
    <source>
        <dbReference type="Proteomes" id="UP000177067"/>
    </source>
</evidence>
<dbReference type="Proteomes" id="UP000177067">
    <property type="component" value="Unassembled WGS sequence"/>
</dbReference>
<dbReference type="InterPro" id="IPR029057">
    <property type="entry name" value="PRTase-like"/>
</dbReference>
<dbReference type="PANTHER" id="PTHR19278">
    <property type="entry name" value="OROTATE PHOSPHORIBOSYLTRANSFERASE"/>
    <property type="match status" value="1"/>
</dbReference>
<comment type="subunit">
    <text evidence="9">Homodimer.</text>
</comment>
<keyword evidence="5" id="KW-0210">Decarboxylase</keyword>
<keyword evidence="6 9" id="KW-0665">Pyrimidine biosynthesis</keyword>
<dbReference type="InterPro" id="IPR004467">
    <property type="entry name" value="Or_phspho_trans_dom"/>
</dbReference>
<dbReference type="EMBL" id="MFPS01000007">
    <property type="protein sequence ID" value="OGH59499.1"/>
    <property type="molecule type" value="Genomic_DNA"/>
</dbReference>
<dbReference type="Gene3D" id="3.40.50.2020">
    <property type="match status" value="1"/>
</dbReference>
<evidence type="ECO:0000256" key="9">
    <source>
        <dbReference type="HAMAP-Rule" id="MF_01208"/>
    </source>
</evidence>
<dbReference type="InterPro" id="IPR023031">
    <property type="entry name" value="OPRT"/>
</dbReference>
<sequence>MNSDLDQLILDLYDIEAIKFGEFELKSGLISPIYMDIRLIVSYPKILKSIAKIMWSKVCKIEFDIICGVPYTALPIATVMSTQNNKPMIMRRKEVKKYGTKKIIEGKFESKQTCLVVEDLVTSGSSIFETIEPIEDVGLIVKDIIILIDREQGGKNHIENKGYKLHSIAKISEILKVLKKYEKIDTNTFNKVNKFIKENQV</sequence>
<dbReference type="GO" id="GO:0019856">
    <property type="term" value="P:pyrimidine nucleobase biosynthetic process"/>
    <property type="evidence" value="ECO:0007669"/>
    <property type="project" value="TreeGrafter"/>
</dbReference>
<evidence type="ECO:0000259" key="10">
    <source>
        <dbReference type="Pfam" id="PF00156"/>
    </source>
</evidence>
<proteinExistence type="inferred from homology"/>
<feature type="binding site" description="in other chain" evidence="9">
    <location>
        <position position="93"/>
    </location>
    <ligand>
        <name>5-phospho-alpha-D-ribose 1-diphosphate</name>
        <dbReference type="ChEBI" id="CHEBI:58017"/>
        <note>ligand shared between dimeric partners</note>
    </ligand>
</feature>
<dbReference type="UniPathway" id="UPA00070">
    <property type="reaction ID" value="UER00119"/>
</dbReference>
<protein>
    <recommendedName>
        <fullName evidence="9">Orotate phosphoribosyltransferase</fullName>
        <shortName evidence="9">OPRT</shortName>
        <shortName evidence="9">OPRTase</shortName>
        <ecNumber evidence="9">2.4.2.10</ecNumber>
    </recommendedName>
</protein>
<organism evidence="11 12">
    <name type="scientific">Candidatus Magasanikbacteria bacterium RIFCSPHIGHO2_01_FULL_33_34</name>
    <dbReference type="NCBI Taxonomy" id="1798671"/>
    <lineage>
        <taxon>Bacteria</taxon>
        <taxon>Candidatus Magasanikiibacteriota</taxon>
    </lineage>
</organism>
<comment type="caution">
    <text evidence="11">The sequence shown here is derived from an EMBL/GenBank/DDBJ whole genome shotgun (WGS) entry which is preliminary data.</text>
</comment>
<name>A0A1F6LJI1_9BACT</name>
<dbReference type="GO" id="GO:0004590">
    <property type="term" value="F:orotidine-5'-phosphate decarboxylase activity"/>
    <property type="evidence" value="ECO:0007669"/>
    <property type="project" value="TreeGrafter"/>
</dbReference>
<feature type="binding site" description="in other chain" evidence="9">
    <location>
        <position position="26"/>
    </location>
    <ligand>
        <name>5-phospho-alpha-D-ribose 1-diphosphate</name>
        <dbReference type="ChEBI" id="CHEBI:58017"/>
        <note>ligand shared between dimeric partners</note>
    </ligand>
</feature>
<evidence type="ECO:0000313" key="11">
    <source>
        <dbReference type="EMBL" id="OGH59499.1"/>
    </source>
</evidence>
<comment type="pathway">
    <text evidence="2 9">Pyrimidine metabolism; UMP biosynthesis via de novo pathway; UMP from orotate: step 1/2.</text>
</comment>
<dbReference type="SUPFAM" id="SSF53271">
    <property type="entry name" value="PRTase-like"/>
    <property type="match status" value="1"/>
</dbReference>
<dbReference type="Pfam" id="PF00156">
    <property type="entry name" value="Pribosyltran"/>
    <property type="match status" value="1"/>
</dbReference>
<evidence type="ECO:0000256" key="5">
    <source>
        <dbReference type="ARBA" id="ARBA00022793"/>
    </source>
</evidence>
<keyword evidence="9" id="KW-0460">Magnesium</keyword>
<keyword evidence="8" id="KW-0511">Multifunctional enzyme</keyword>
<reference evidence="11 12" key="1">
    <citation type="journal article" date="2016" name="Nat. Commun.">
        <title>Thousands of microbial genomes shed light on interconnected biogeochemical processes in an aquifer system.</title>
        <authorList>
            <person name="Anantharaman K."/>
            <person name="Brown C.T."/>
            <person name="Hug L.A."/>
            <person name="Sharon I."/>
            <person name="Castelle C.J."/>
            <person name="Probst A.J."/>
            <person name="Thomas B.C."/>
            <person name="Singh A."/>
            <person name="Wilkins M.J."/>
            <person name="Karaoz U."/>
            <person name="Brodie E.L."/>
            <person name="Williams K.H."/>
            <person name="Hubbard S.S."/>
            <person name="Banfield J.F."/>
        </authorList>
    </citation>
    <scope>NUCLEOTIDE SEQUENCE [LARGE SCALE GENOMIC DNA]</scope>
</reference>
<evidence type="ECO:0000256" key="1">
    <source>
        <dbReference type="ARBA" id="ARBA00004861"/>
    </source>
</evidence>
<keyword evidence="4 9" id="KW-0808">Transferase</keyword>
<dbReference type="FunFam" id="3.40.50.2020:FF:000025">
    <property type="entry name" value="Uridine monophosphate synthetase"/>
    <property type="match status" value="1"/>
</dbReference>
<dbReference type="AlphaFoldDB" id="A0A1F6LJI1"/>
<dbReference type="HAMAP" id="MF_01208">
    <property type="entry name" value="PyrE"/>
    <property type="match status" value="1"/>
</dbReference>
<dbReference type="NCBIfam" id="NF010382">
    <property type="entry name" value="PRK13809.1"/>
    <property type="match status" value="1"/>
</dbReference>
<evidence type="ECO:0000256" key="4">
    <source>
        <dbReference type="ARBA" id="ARBA00022679"/>
    </source>
</evidence>
<comment type="similarity">
    <text evidence="9">Belongs to the purine/pyrimidine phosphoribosyltransferase family. PyrE subfamily.</text>
</comment>
<dbReference type="InterPro" id="IPR000836">
    <property type="entry name" value="PRTase_dom"/>
</dbReference>
<feature type="binding site" evidence="9">
    <location>
        <position position="122"/>
    </location>
    <ligand>
        <name>orotate</name>
        <dbReference type="ChEBI" id="CHEBI:30839"/>
    </ligand>
</feature>
<evidence type="ECO:0000256" key="7">
    <source>
        <dbReference type="ARBA" id="ARBA00023239"/>
    </source>
</evidence>
<comment type="cofactor">
    <cofactor evidence="9">
        <name>Mg(2+)</name>
        <dbReference type="ChEBI" id="CHEBI:18420"/>
    </cofactor>
</comment>
<dbReference type="PANTHER" id="PTHR19278:SF9">
    <property type="entry name" value="URIDINE 5'-MONOPHOSPHATE SYNTHASE"/>
    <property type="match status" value="1"/>
</dbReference>
<comment type="function">
    <text evidence="9">Catalyzes the transfer of a ribosyl phosphate group from 5-phosphoribose 1-diphosphate to orotate, leading to the formation of orotidine monophosphate (OMP).</text>
</comment>
<dbReference type="EC" id="2.4.2.10" evidence="9"/>
<accession>A0A1F6LJI1</accession>
<feature type="binding site" evidence="9">
    <location>
        <position position="96"/>
    </location>
    <ligand>
        <name>5-phospho-alpha-D-ribose 1-diphosphate</name>
        <dbReference type="ChEBI" id="CHEBI:58017"/>
        <note>ligand shared between dimeric partners</note>
    </ligand>
</feature>
<dbReference type="GO" id="GO:0004588">
    <property type="term" value="F:orotate phosphoribosyltransferase activity"/>
    <property type="evidence" value="ECO:0007669"/>
    <property type="project" value="UniProtKB-UniRule"/>
</dbReference>
<gene>
    <name evidence="9" type="primary">pyrE</name>
    <name evidence="11" type="ORF">A2725_01605</name>
</gene>
<dbReference type="NCBIfam" id="TIGR00336">
    <property type="entry name" value="pyrE"/>
    <property type="match status" value="1"/>
</dbReference>
<evidence type="ECO:0000256" key="3">
    <source>
        <dbReference type="ARBA" id="ARBA00022676"/>
    </source>
</evidence>
<feature type="domain" description="Phosphoribosyltransferase" evidence="10">
    <location>
        <begin position="43"/>
        <end position="157"/>
    </location>
</feature>
<comment type="pathway">
    <text evidence="1">Pyrimidine metabolism; UMP biosynthesis via de novo pathway; UMP from orotate: step 2/2.</text>
</comment>
<evidence type="ECO:0000256" key="2">
    <source>
        <dbReference type="ARBA" id="ARBA00004889"/>
    </source>
</evidence>
<keyword evidence="7" id="KW-0456">Lyase</keyword>
<keyword evidence="3 9" id="KW-0328">Glycosyltransferase</keyword>
<feature type="binding site" evidence="9">
    <location>
        <position position="92"/>
    </location>
    <ligand>
        <name>5-phospho-alpha-D-ribose 1-diphosphate</name>
        <dbReference type="ChEBI" id="CHEBI:58017"/>
        <note>ligand shared between dimeric partners</note>
    </ligand>
</feature>
<feature type="binding site" description="in other chain" evidence="9">
    <location>
        <begin position="118"/>
        <end position="126"/>
    </location>
    <ligand>
        <name>5-phospho-alpha-D-ribose 1-diphosphate</name>
        <dbReference type="ChEBI" id="CHEBI:58017"/>
        <note>ligand shared between dimeric partners</note>
    </ligand>
</feature>
<comment type="caution">
    <text evidence="9">Lacks conserved residue(s) required for the propagation of feature annotation.</text>
</comment>
<evidence type="ECO:0000256" key="8">
    <source>
        <dbReference type="ARBA" id="ARBA00023268"/>
    </source>
</evidence>
<dbReference type="GO" id="GO:0044205">
    <property type="term" value="P:'de novo' UMP biosynthetic process"/>
    <property type="evidence" value="ECO:0007669"/>
    <property type="project" value="UniProtKB-UniRule"/>
</dbReference>
<dbReference type="CDD" id="cd06223">
    <property type="entry name" value="PRTases_typeI"/>
    <property type="match status" value="1"/>
</dbReference>
<feature type="binding site" evidence="9">
    <location>
        <position position="150"/>
    </location>
    <ligand>
        <name>orotate</name>
        <dbReference type="ChEBI" id="CHEBI:30839"/>
    </ligand>
</feature>
<comment type="catalytic activity">
    <reaction evidence="9">
        <text>orotidine 5'-phosphate + diphosphate = orotate + 5-phospho-alpha-D-ribose 1-diphosphate</text>
        <dbReference type="Rhea" id="RHEA:10380"/>
        <dbReference type="ChEBI" id="CHEBI:30839"/>
        <dbReference type="ChEBI" id="CHEBI:33019"/>
        <dbReference type="ChEBI" id="CHEBI:57538"/>
        <dbReference type="ChEBI" id="CHEBI:58017"/>
        <dbReference type="EC" id="2.4.2.10"/>
    </reaction>
</comment>
<dbReference type="GO" id="GO:0000287">
    <property type="term" value="F:magnesium ion binding"/>
    <property type="evidence" value="ECO:0007669"/>
    <property type="project" value="UniProtKB-UniRule"/>
</dbReference>